<dbReference type="InterPro" id="IPR020845">
    <property type="entry name" value="AMP-binding_CS"/>
</dbReference>
<evidence type="ECO:0000259" key="1">
    <source>
        <dbReference type="Pfam" id="PF00501"/>
    </source>
</evidence>
<evidence type="ECO:0000313" key="3">
    <source>
        <dbReference type="EMBL" id="VFJ52832.1"/>
    </source>
</evidence>
<dbReference type="PANTHER" id="PTHR45527:SF1">
    <property type="entry name" value="FATTY ACID SYNTHASE"/>
    <property type="match status" value="1"/>
</dbReference>
<name>A0A450SHS5_9GAMM</name>
<accession>A0A450SHS5</accession>
<organism evidence="3">
    <name type="scientific">Candidatus Kentrum sp. FW</name>
    <dbReference type="NCBI Taxonomy" id="2126338"/>
    <lineage>
        <taxon>Bacteria</taxon>
        <taxon>Pseudomonadati</taxon>
        <taxon>Pseudomonadota</taxon>
        <taxon>Gammaproteobacteria</taxon>
        <taxon>Candidatus Kentrum</taxon>
    </lineage>
</organism>
<dbReference type="SUPFAM" id="SSF56801">
    <property type="entry name" value="Acetyl-CoA synthetase-like"/>
    <property type="match status" value="1"/>
</dbReference>
<dbReference type="InterPro" id="IPR000873">
    <property type="entry name" value="AMP-dep_synth/lig_dom"/>
</dbReference>
<dbReference type="EMBL" id="CAADEW010000028">
    <property type="protein sequence ID" value="VFJ50769.1"/>
    <property type="molecule type" value="Genomic_DNA"/>
</dbReference>
<sequence>MTDSKQLTTLIELFRHRAKTQSDKTAYTFLKDGADIGMAPDWKMPDIDGKTLAFLQYTSGSTGTPKGVMVSHGNLLNTLDDLDLSGRHTPDSVKVKGVSSSLFP</sequence>
<dbReference type="Pfam" id="PF00501">
    <property type="entry name" value="AMP-binding"/>
    <property type="match status" value="1"/>
</dbReference>
<dbReference type="InterPro" id="IPR042099">
    <property type="entry name" value="ANL_N_sf"/>
</dbReference>
<dbReference type="GO" id="GO:0005737">
    <property type="term" value="C:cytoplasm"/>
    <property type="evidence" value="ECO:0007669"/>
    <property type="project" value="TreeGrafter"/>
</dbReference>
<dbReference type="GO" id="GO:0043041">
    <property type="term" value="P:amino acid activation for nonribosomal peptide biosynthetic process"/>
    <property type="evidence" value="ECO:0007669"/>
    <property type="project" value="TreeGrafter"/>
</dbReference>
<dbReference type="EMBL" id="CAADFD010000013">
    <property type="protein sequence ID" value="VFJ52832.1"/>
    <property type="molecule type" value="Genomic_DNA"/>
</dbReference>
<dbReference type="PROSITE" id="PS00455">
    <property type="entry name" value="AMP_BINDING"/>
    <property type="match status" value="1"/>
</dbReference>
<gene>
    <name evidence="2" type="ORF">BECKFW1821A_GA0114235_102833</name>
    <name evidence="3" type="ORF">BECKFW1821B_GA0114236_101318</name>
</gene>
<protein>
    <submittedName>
        <fullName evidence="3">AMP-binding enzyme</fullName>
    </submittedName>
</protein>
<evidence type="ECO:0000313" key="2">
    <source>
        <dbReference type="EMBL" id="VFJ50769.1"/>
    </source>
</evidence>
<dbReference type="GO" id="GO:0031177">
    <property type="term" value="F:phosphopantetheine binding"/>
    <property type="evidence" value="ECO:0007669"/>
    <property type="project" value="TreeGrafter"/>
</dbReference>
<dbReference type="Gene3D" id="3.40.50.12780">
    <property type="entry name" value="N-terminal domain of ligase-like"/>
    <property type="match status" value="1"/>
</dbReference>
<feature type="domain" description="AMP-dependent synthetase/ligase" evidence="1">
    <location>
        <begin position="34"/>
        <end position="83"/>
    </location>
</feature>
<proteinExistence type="predicted"/>
<dbReference type="GO" id="GO:0044550">
    <property type="term" value="P:secondary metabolite biosynthetic process"/>
    <property type="evidence" value="ECO:0007669"/>
    <property type="project" value="TreeGrafter"/>
</dbReference>
<dbReference type="AlphaFoldDB" id="A0A450SHS5"/>
<dbReference type="PANTHER" id="PTHR45527">
    <property type="entry name" value="NONRIBOSOMAL PEPTIDE SYNTHETASE"/>
    <property type="match status" value="1"/>
</dbReference>
<reference evidence="3" key="1">
    <citation type="submission" date="2019-02" db="EMBL/GenBank/DDBJ databases">
        <authorList>
            <person name="Gruber-Vodicka R. H."/>
            <person name="Seah K. B. B."/>
        </authorList>
    </citation>
    <scope>NUCLEOTIDE SEQUENCE</scope>
    <source>
        <strain evidence="3">BECK_BZ106</strain>
        <strain evidence="2">BECK_BZ15</strain>
    </source>
</reference>